<proteinExistence type="predicted"/>
<sequence length="142" mass="15345">MVAKGKLFSDLAHLAHLPATASQVPATSRFSPSSASRVSPIPYTIAQLKFPSPSLLRPRSPSLMTLRHLPRSTLHCAQGAQLPRADLLRDQASGLHYALAWLVQVLPRPPLTLRPLSSLYAHVAAGSSRKHFGILRSIPSSC</sequence>
<evidence type="ECO:0000313" key="1">
    <source>
        <dbReference type="EMBL" id="PIL35290.1"/>
    </source>
</evidence>
<reference evidence="1 2" key="1">
    <citation type="journal article" date="2015" name="Sci. Rep.">
        <title>Chromosome-level genome map provides insights into diverse defense mechanisms in the medicinal fungus Ganoderma sinense.</title>
        <authorList>
            <person name="Zhu Y."/>
            <person name="Xu J."/>
            <person name="Sun C."/>
            <person name="Zhou S."/>
            <person name="Xu H."/>
            <person name="Nelson D.R."/>
            <person name="Qian J."/>
            <person name="Song J."/>
            <person name="Luo H."/>
            <person name="Xiang L."/>
            <person name="Li Y."/>
            <person name="Xu Z."/>
            <person name="Ji A."/>
            <person name="Wang L."/>
            <person name="Lu S."/>
            <person name="Hayward A."/>
            <person name="Sun W."/>
            <person name="Li X."/>
            <person name="Schwartz D.C."/>
            <person name="Wang Y."/>
            <person name="Chen S."/>
        </authorList>
    </citation>
    <scope>NUCLEOTIDE SEQUENCE [LARGE SCALE GENOMIC DNA]</scope>
    <source>
        <strain evidence="1 2">ZZ0214-1</strain>
    </source>
</reference>
<dbReference type="Proteomes" id="UP000230002">
    <property type="component" value="Unassembled WGS sequence"/>
</dbReference>
<comment type="caution">
    <text evidence="1">The sequence shown here is derived from an EMBL/GenBank/DDBJ whole genome shotgun (WGS) entry which is preliminary data.</text>
</comment>
<accession>A0A2G8SNF8</accession>
<gene>
    <name evidence="1" type="ORF">GSI_02015</name>
</gene>
<evidence type="ECO:0000313" key="2">
    <source>
        <dbReference type="Proteomes" id="UP000230002"/>
    </source>
</evidence>
<dbReference type="EMBL" id="AYKW01000003">
    <property type="protein sequence ID" value="PIL35290.1"/>
    <property type="molecule type" value="Genomic_DNA"/>
</dbReference>
<name>A0A2G8SNF8_9APHY</name>
<keyword evidence="2" id="KW-1185">Reference proteome</keyword>
<protein>
    <submittedName>
        <fullName evidence="1">Uncharacterized protein</fullName>
    </submittedName>
</protein>
<dbReference type="AlphaFoldDB" id="A0A2G8SNF8"/>
<organism evidence="1 2">
    <name type="scientific">Ganoderma sinense ZZ0214-1</name>
    <dbReference type="NCBI Taxonomy" id="1077348"/>
    <lineage>
        <taxon>Eukaryota</taxon>
        <taxon>Fungi</taxon>
        <taxon>Dikarya</taxon>
        <taxon>Basidiomycota</taxon>
        <taxon>Agaricomycotina</taxon>
        <taxon>Agaricomycetes</taxon>
        <taxon>Polyporales</taxon>
        <taxon>Polyporaceae</taxon>
        <taxon>Ganoderma</taxon>
    </lineage>
</organism>